<accession>A0AAD5S6A0</accession>
<dbReference type="Proteomes" id="UP001212841">
    <property type="component" value="Unassembled WGS sequence"/>
</dbReference>
<dbReference type="EMBL" id="JADGJD010001357">
    <property type="protein sequence ID" value="KAJ3043459.1"/>
    <property type="molecule type" value="Genomic_DNA"/>
</dbReference>
<evidence type="ECO:0000259" key="1">
    <source>
        <dbReference type="PROSITE" id="PS50181"/>
    </source>
</evidence>
<dbReference type="Pfam" id="PF12937">
    <property type="entry name" value="F-box-like"/>
    <property type="match status" value="1"/>
</dbReference>
<gene>
    <name evidence="2" type="primary">LRRC29</name>
    <name evidence="2" type="ORF">HK097_001747</name>
</gene>
<dbReference type="InterPro" id="IPR032675">
    <property type="entry name" value="LRR_dom_sf"/>
</dbReference>
<evidence type="ECO:0000313" key="3">
    <source>
        <dbReference type="Proteomes" id="UP001212841"/>
    </source>
</evidence>
<dbReference type="PANTHER" id="PTHR13318:SF190">
    <property type="entry name" value="PARTNER OF PAIRED, ISOFORM B"/>
    <property type="match status" value="1"/>
</dbReference>
<dbReference type="InterPro" id="IPR036047">
    <property type="entry name" value="F-box-like_dom_sf"/>
</dbReference>
<dbReference type="SMART" id="SM00367">
    <property type="entry name" value="LRR_CC"/>
    <property type="match status" value="3"/>
</dbReference>
<comment type="caution">
    <text evidence="2">The sequence shown here is derived from an EMBL/GenBank/DDBJ whole genome shotgun (WGS) entry which is preliminary data.</text>
</comment>
<sequence>MAELDTCQTDPRVEQPVNGGNVVKIPDTMIQPTLTCTTITHHPTTPISEIDAHLPTELLIRIFSRLEARSRCRATQVSVRWNTISCTTPRLWQRLDLSNRYSLGGEKNITISSAPSSPTTPTSSRLSICRDLSSPQLPQSPTFQTFTGVNATLLTLLLSPSGAMRFSRMTRLDLSCTAVDLTIFELEGVKDVIGETLNHLILNGCGGVDSGSLYHLRGLKGLRALDLSHCEFIDDLGLEVICRFLPHITHLNLSYLFRLTERGVARLFRLPGLLSVNLMGCYRIKAYPWALGDGARRGTLPIKDLMLGEDSRIQTRGFWLLWCVFQFDPSRLVNLCPFLETLRLNMVLFDLPPNGLETLLKGCNRLKTLSLVVDRTAIASLCSSAAELRKLKQFEATIHIGVTGEQVTQLVKANALPKLTALKFHSKHTTVFKDETLKALVDAAPSLEYLELNGDDMSLRGLDPVAKNLGKTLQSFLVHHVTVSNEGMRAISKGLPNLRELTVTDLQQRGYGNRIGSLVMGMETGLCGRLRKVELSSHKGFSDKDLARVPKGCPSLQ</sequence>
<dbReference type="InterPro" id="IPR006553">
    <property type="entry name" value="Leu-rich_rpt_Cys-con_subtyp"/>
</dbReference>
<dbReference type="SUPFAM" id="SSF52047">
    <property type="entry name" value="RNI-like"/>
    <property type="match status" value="1"/>
</dbReference>
<dbReference type="PROSITE" id="PS50181">
    <property type="entry name" value="FBOX"/>
    <property type="match status" value="1"/>
</dbReference>
<dbReference type="GO" id="GO:0031146">
    <property type="term" value="P:SCF-dependent proteasomal ubiquitin-dependent protein catabolic process"/>
    <property type="evidence" value="ECO:0007669"/>
    <property type="project" value="TreeGrafter"/>
</dbReference>
<dbReference type="GO" id="GO:0019005">
    <property type="term" value="C:SCF ubiquitin ligase complex"/>
    <property type="evidence" value="ECO:0007669"/>
    <property type="project" value="TreeGrafter"/>
</dbReference>
<dbReference type="Gene3D" id="3.80.10.10">
    <property type="entry name" value="Ribonuclease Inhibitor"/>
    <property type="match status" value="2"/>
</dbReference>
<dbReference type="PANTHER" id="PTHR13318">
    <property type="entry name" value="PARTNER OF PAIRED, ISOFORM B-RELATED"/>
    <property type="match status" value="1"/>
</dbReference>
<dbReference type="Gene3D" id="1.20.1280.50">
    <property type="match status" value="1"/>
</dbReference>
<name>A0AAD5S6A0_9FUNG</name>
<feature type="domain" description="F-box" evidence="1">
    <location>
        <begin position="48"/>
        <end position="95"/>
    </location>
</feature>
<dbReference type="AlphaFoldDB" id="A0AAD5S6A0"/>
<keyword evidence="3" id="KW-1185">Reference proteome</keyword>
<dbReference type="InterPro" id="IPR001810">
    <property type="entry name" value="F-box_dom"/>
</dbReference>
<reference evidence="2" key="1">
    <citation type="submission" date="2020-05" db="EMBL/GenBank/DDBJ databases">
        <title>Phylogenomic resolution of chytrid fungi.</title>
        <authorList>
            <person name="Stajich J.E."/>
            <person name="Amses K."/>
            <person name="Simmons R."/>
            <person name="Seto K."/>
            <person name="Myers J."/>
            <person name="Bonds A."/>
            <person name="Quandt C.A."/>
            <person name="Barry K."/>
            <person name="Liu P."/>
            <person name="Grigoriev I."/>
            <person name="Longcore J.E."/>
            <person name="James T.Y."/>
        </authorList>
    </citation>
    <scope>NUCLEOTIDE SEQUENCE</scope>
    <source>
        <strain evidence="2">JEL0318</strain>
    </source>
</reference>
<evidence type="ECO:0000313" key="2">
    <source>
        <dbReference type="EMBL" id="KAJ3043459.1"/>
    </source>
</evidence>
<proteinExistence type="predicted"/>
<protein>
    <submittedName>
        <fullName evidence="2">Leucine-rich repeat-containing protein 29</fullName>
    </submittedName>
</protein>
<organism evidence="2 3">
    <name type="scientific">Rhizophlyctis rosea</name>
    <dbReference type="NCBI Taxonomy" id="64517"/>
    <lineage>
        <taxon>Eukaryota</taxon>
        <taxon>Fungi</taxon>
        <taxon>Fungi incertae sedis</taxon>
        <taxon>Chytridiomycota</taxon>
        <taxon>Chytridiomycota incertae sedis</taxon>
        <taxon>Chytridiomycetes</taxon>
        <taxon>Rhizophlyctidales</taxon>
        <taxon>Rhizophlyctidaceae</taxon>
        <taxon>Rhizophlyctis</taxon>
    </lineage>
</organism>
<dbReference type="SUPFAM" id="SSF81383">
    <property type="entry name" value="F-box domain"/>
    <property type="match status" value="1"/>
</dbReference>
<dbReference type="SMART" id="SM00256">
    <property type="entry name" value="FBOX"/>
    <property type="match status" value="1"/>
</dbReference>